<reference evidence="1" key="1">
    <citation type="submission" date="2020-10" db="EMBL/GenBank/DDBJ databases">
        <authorList>
            <person name="Gilroy R."/>
        </authorList>
    </citation>
    <scope>NUCLEOTIDE SEQUENCE</scope>
    <source>
        <strain evidence="1">ChiHcec3-11533</strain>
    </source>
</reference>
<organism evidence="1 2">
    <name type="scientific">Candidatus Pullichristensenella excrementigallinarum</name>
    <dbReference type="NCBI Taxonomy" id="2840907"/>
    <lineage>
        <taxon>Bacteria</taxon>
        <taxon>Bacillati</taxon>
        <taxon>Bacillota</taxon>
        <taxon>Clostridia</taxon>
        <taxon>Candidatus Pullichristensenella</taxon>
    </lineage>
</organism>
<dbReference type="Gene3D" id="1.10.1510.10">
    <property type="entry name" value="Uncharacterised protein YqeY/AIM41 PF09424, N-terminal domain"/>
    <property type="match status" value="1"/>
</dbReference>
<sequence>MTFETLHNDMIKAMKARDKARKDVLSTLIADVKKAAIDAGKREDIPEELVDQTILKSKKTAREQLDTCPDERTELKAEYQFAYDVICEYAPKMMSDDEIRAFLTANYADLLATKNKGQIMKAIMPALKGKADGKAINAIVAEMSK</sequence>
<comment type="caution">
    <text evidence="1">The sequence shown here is derived from an EMBL/GenBank/DDBJ whole genome shotgun (WGS) entry which is preliminary data.</text>
</comment>
<dbReference type="PANTHER" id="PTHR28055">
    <property type="entry name" value="ALTERED INHERITANCE OF MITOCHONDRIA PROTEIN 41, MITOCHONDRIAL"/>
    <property type="match status" value="1"/>
</dbReference>
<dbReference type="InterPro" id="IPR019004">
    <property type="entry name" value="YqeY/Aim41"/>
</dbReference>
<accession>A0A9D1LBM8</accession>
<dbReference type="Pfam" id="PF09424">
    <property type="entry name" value="YqeY"/>
    <property type="match status" value="1"/>
</dbReference>
<dbReference type="InterPro" id="IPR042184">
    <property type="entry name" value="YqeY/Aim41_N"/>
</dbReference>
<reference evidence="1" key="2">
    <citation type="journal article" date="2021" name="PeerJ">
        <title>Extensive microbial diversity within the chicken gut microbiome revealed by metagenomics and culture.</title>
        <authorList>
            <person name="Gilroy R."/>
            <person name="Ravi A."/>
            <person name="Getino M."/>
            <person name="Pursley I."/>
            <person name="Horton D.L."/>
            <person name="Alikhan N.F."/>
            <person name="Baker D."/>
            <person name="Gharbi K."/>
            <person name="Hall N."/>
            <person name="Watson M."/>
            <person name="Adriaenssens E.M."/>
            <person name="Foster-Nyarko E."/>
            <person name="Jarju S."/>
            <person name="Secka A."/>
            <person name="Antonio M."/>
            <person name="Oren A."/>
            <person name="Chaudhuri R.R."/>
            <person name="La Ragione R."/>
            <person name="Hildebrand F."/>
            <person name="Pallen M.J."/>
        </authorList>
    </citation>
    <scope>NUCLEOTIDE SEQUENCE</scope>
    <source>
        <strain evidence="1">ChiHcec3-11533</strain>
    </source>
</reference>
<evidence type="ECO:0000313" key="2">
    <source>
        <dbReference type="Proteomes" id="UP000824072"/>
    </source>
</evidence>
<proteinExistence type="predicted"/>
<gene>
    <name evidence="1" type="ORF">IAB02_04515</name>
</gene>
<evidence type="ECO:0000313" key="1">
    <source>
        <dbReference type="EMBL" id="HIU33804.1"/>
    </source>
</evidence>
<dbReference type="EMBL" id="DVMU01000098">
    <property type="protein sequence ID" value="HIU33804.1"/>
    <property type="molecule type" value="Genomic_DNA"/>
</dbReference>
<name>A0A9D1LBM8_9FIRM</name>
<protein>
    <submittedName>
        <fullName evidence="1">GatB/YqeY domain-containing protein</fullName>
    </submittedName>
</protein>
<dbReference type="PANTHER" id="PTHR28055:SF1">
    <property type="entry name" value="ALTERED INHERITANCE OF MITOCHONDRIA PROTEIN 41, MITOCHONDRIAL"/>
    <property type="match status" value="1"/>
</dbReference>
<dbReference type="Gene3D" id="1.10.10.410">
    <property type="match status" value="1"/>
</dbReference>
<dbReference type="GO" id="GO:0016884">
    <property type="term" value="F:carbon-nitrogen ligase activity, with glutamine as amido-N-donor"/>
    <property type="evidence" value="ECO:0007669"/>
    <property type="project" value="InterPro"/>
</dbReference>
<dbReference type="AlphaFoldDB" id="A0A9D1LBM8"/>
<dbReference type="InterPro" id="IPR003789">
    <property type="entry name" value="Asn/Gln_tRNA_amidoTrase-B-like"/>
</dbReference>
<dbReference type="Proteomes" id="UP000824072">
    <property type="component" value="Unassembled WGS sequence"/>
</dbReference>
<dbReference type="SUPFAM" id="SSF89095">
    <property type="entry name" value="GatB/YqeY motif"/>
    <property type="match status" value="1"/>
</dbReference>
<dbReference type="InterPro" id="IPR023168">
    <property type="entry name" value="GatB_Yqey_C_2"/>
</dbReference>